<keyword evidence="5 15" id="KW-0378">Hydrolase</keyword>
<organism evidence="18 19">
    <name type="scientific">Demequina lutea</name>
    <dbReference type="NCBI Taxonomy" id="431489"/>
    <lineage>
        <taxon>Bacteria</taxon>
        <taxon>Bacillati</taxon>
        <taxon>Actinomycetota</taxon>
        <taxon>Actinomycetes</taxon>
        <taxon>Micrococcales</taxon>
        <taxon>Demequinaceae</taxon>
        <taxon>Demequina</taxon>
    </lineage>
</organism>
<feature type="binding site" evidence="15">
    <location>
        <begin position="51"/>
        <end position="58"/>
    </location>
    <ligand>
        <name>ATP</name>
        <dbReference type="ChEBI" id="CHEBI:30616"/>
    </ligand>
</feature>
<sequence>MTETQGIHEGLVDGQGRGPEQLAAIVDPDRTLTAEQAAIVGAGLGPALVVAGAGSGKTETLSLRILYLLDNAKTLFGRDLSPDEILCLTFTRKAAAEISERASARITSVFGQDPNRPDVTVATYNGYAAELAAEHGLRVAVDPGATILTNASLWQLADSVVQSWDRAVETEAAVSTVTVALARLAAQARDHRVAPSELRRWAAEALAFMTGLPKKQGDGAPGTFTQDLERYVGKLRTLVSMADLVEEFDARKRAGSFLDFSDQVDVAVRLSHIGYVQQSERARFAAVLLDEFQDTSPPQLDLFAHMFGASHPVMAVGDPNQAIYGFRGASADALRQFVARFGGEGVARHTLSVSWRNEASVLSAANAAVVPLAVGSIVGVPLRSRGEELGRPEPSRAAPGVVASRHVTLEDEALAVVDFIKARRRELRHRPSAPVTAAILCRRRAQYGALVDALAAAGVDYEVVGLGGLLDVPEVADLLALLQVAHDPSRGDAAMRLLTGERVCLGPRDLAALYDRAEQLAGSREEREGNPSVVDALASLPARGWASPAGRSLTPEASRRLGALAAVIDSVRRHTYLTLPELVMFAERAWGLDIEAASARPDGRARRAVDAFADATRSFAAGARHATLGAFLSWLDAAREEENGLDAPVREPDPAAVQLLTVHGAKGLEWDVVAVPGLNDGQFPKVGVPSARTPHYTDSGWLDGVGNVPFELRLDRDQLPHWAFRDSRDHKELAASVGEFREASGMYRLDEERRLFYVALTRARSHVLLSGSWFGTGVKPFAPSPYVTGLVDSGDLDVGVWEDCPEDGAPAAAMVEPRPWPRPATAAQEARRAFAERVRLATATLPSDGWDENLPLAREVAVMLAERASRSQNAGDVLLPAHLSTSALVAMRRDRESFARQLRRPVPVEPTAAAHTGSALHAWIEARFGHVPLWEDEDAQDDEATVLDALKETFLASEWAARTPSHVEADVELPVGGVTIRSRIDAVFAPGAGLDRVTVVDWKSGRPPSDPEERQAREVQLAMYRLAWAAREGLSIDEVDAAFYYVGADATVRPERLLGREEIEALISG</sequence>
<evidence type="ECO:0000256" key="5">
    <source>
        <dbReference type="ARBA" id="ARBA00022801"/>
    </source>
</evidence>
<dbReference type="InterPro" id="IPR013986">
    <property type="entry name" value="DExx_box_DNA_helicase_dom_sf"/>
</dbReference>
<dbReference type="InterPro" id="IPR014017">
    <property type="entry name" value="DNA_helicase_UvrD-like_C"/>
</dbReference>
<dbReference type="EMBL" id="JACBZO010000001">
    <property type="protein sequence ID" value="NYI40750.1"/>
    <property type="molecule type" value="Genomic_DNA"/>
</dbReference>
<dbReference type="EC" id="5.6.2.4" evidence="13"/>
<keyword evidence="3 15" id="KW-0547">Nucleotide-binding</keyword>
<evidence type="ECO:0000256" key="14">
    <source>
        <dbReference type="ARBA" id="ARBA00048988"/>
    </source>
</evidence>
<evidence type="ECO:0000256" key="1">
    <source>
        <dbReference type="ARBA" id="ARBA00009922"/>
    </source>
</evidence>
<dbReference type="InterPro" id="IPR011604">
    <property type="entry name" value="PDDEXK-like_dom_sf"/>
</dbReference>
<evidence type="ECO:0000256" key="3">
    <source>
        <dbReference type="ARBA" id="ARBA00022741"/>
    </source>
</evidence>
<dbReference type="Gene3D" id="3.90.320.10">
    <property type="match status" value="1"/>
</dbReference>
<feature type="domain" description="UvrD-like helicase C-terminal" evidence="17">
    <location>
        <begin position="359"/>
        <end position="667"/>
    </location>
</feature>
<gene>
    <name evidence="18" type="ORF">BKA03_000869</name>
</gene>
<dbReference type="PANTHER" id="PTHR11070:SF55">
    <property type="entry name" value="DNA 3'-5' HELICASE"/>
    <property type="match status" value="1"/>
</dbReference>
<evidence type="ECO:0000256" key="11">
    <source>
        <dbReference type="ARBA" id="ARBA00023235"/>
    </source>
</evidence>
<comment type="similarity">
    <text evidence="1">Belongs to the helicase family. UvrD subfamily.</text>
</comment>
<dbReference type="Proteomes" id="UP000547973">
    <property type="component" value="Unassembled WGS sequence"/>
</dbReference>
<dbReference type="Pfam" id="PF13361">
    <property type="entry name" value="UvrD_C"/>
    <property type="match status" value="1"/>
</dbReference>
<dbReference type="PANTHER" id="PTHR11070">
    <property type="entry name" value="UVRD / RECB / PCRA DNA HELICASE FAMILY MEMBER"/>
    <property type="match status" value="1"/>
</dbReference>
<dbReference type="GO" id="GO:0043138">
    <property type="term" value="F:3'-5' DNA helicase activity"/>
    <property type="evidence" value="ECO:0007669"/>
    <property type="project" value="UniProtKB-EC"/>
</dbReference>
<dbReference type="RefSeq" id="WP_179397696.1">
    <property type="nucleotide sequence ID" value="NZ_BBRC01000003.1"/>
</dbReference>
<keyword evidence="8 15" id="KW-0067">ATP-binding</keyword>
<evidence type="ECO:0000256" key="6">
    <source>
        <dbReference type="ARBA" id="ARBA00022806"/>
    </source>
</evidence>
<dbReference type="Gene3D" id="1.10.10.160">
    <property type="match status" value="1"/>
</dbReference>
<dbReference type="InterPro" id="IPR027417">
    <property type="entry name" value="P-loop_NTPase"/>
</dbReference>
<evidence type="ECO:0000256" key="7">
    <source>
        <dbReference type="ARBA" id="ARBA00022839"/>
    </source>
</evidence>
<evidence type="ECO:0000313" key="18">
    <source>
        <dbReference type="EMBL" id="NYI40750.1"/>
    </source>
</evidence>
<keyword evidence="19" id="KW-1185">Reference proteome</keyword>
<protein>
    <recommendedName>
        <fullName evidence="13">DNA 3'-5' helicase</fullName>
        <ecNumber evidence="13">5.6.2.4</ecNumber>
    </recommendedName>
</protein>
<evidence type="ECO:0000256" key="9">
    <source>
        <dbReference type="ARBA" id="ARBA00023125"/>
    </source>
</evidence>
<name>A0A7Y9ZAX6_9MICO</name>
<keyword evidence="9" id="KW-0238">DNA-binding</keyword>
<proteinExistence type="inferred from homology"/>
<dbReference type="InterPro" id="IPR038726">
    <property type="entry name" value="PDDEXK_AddAB-type"/>
</dbReference>
<dbReference type="SUPFAM" id="SSF52540">
    <property type="entry name" value="P-loop containing nucleoside triphosphate hydrolases"/>
    <property type="match status" value="1"/>
</dbReference>
<evidence type="ECO:0000256" key="8">
    <source>
        <dbReference type="ARBA" id="ARBA00022840"/>
    </source>
</evidence>
<dbReference type="Pfam" id="PF12705">
    <property type="entry name" value="PDDEXK_1"/>
    <property type="match status" value="1"/>
</dbReference>
<evidence type="ECO:0000256" key="15">
    <source>
        <dbReference type="PROSITE-ProRule" id="PRU00560"/>
    </source>
</evidence>
<evidence type="ECO:0000313" key="19">
    <source>
        <dbReference type="Proteomes" id="UP000547973"/>
    </source>
</evidence>
<keyword evidence="10" id="KW-0234">DNA repair</keyword>
<evidence type="ECO:0000256" key="12">
    <source>
        <dbReference type="ARBA" id="ARBA00034617"/>
    </source>
</evidence>
<comment type="caution">
    <text evidence="18">The sequence shown here is derived from an EMBL/GenBank/DDBJ whole genome shotgun (WGS) entry which is preliminary data.</text>
</comment>
<dbReference type="Gene3D" id="3.40.50.300">
    <property type="entry name" value="P-loop containing nucleotide triphosphate hydrolases"/>
    <property type="match status" value="2"/>
</dbReference>
<dbReference type="GO" id="GO:0005829">
    <property type="term" value="C:cytosol"/>
    <property type="evidence" value="ECO:0007669"/>
    <property type="project" value="TreeGrafter"/>
</dbReference>
<comment type="catalytic activity">
    <reaction evidence="14">
        <text>ATP + H2O = ADP + phosphate + H(+)</text>
        <dbReference type="Rhea" id="RHEA:13065"/>
        <dbReference type="ChEBI" id="CHEBI:15377"/>
        <dbReference type="ChEBI" id="CHEBI:15378"/>
        <dbReference type="ChEBI" id="CHEBI:30616"/>
        <dbReference type="ChEBI" id="CHEBI:43474"/>
        <dbReference type="ChEBI" id="CHEBI:456216"/>
        <dbReference type="EC" id="5.6.2.4"/>
    </reaction>
</comment>
<keyword evidence="11" id="KW-0413">Isomerase</keyword>
<dbReference type="GO" id="GO:0000725">
    <property type="term" value="P:recombinational repair"/>
    <property type="evidence" value="ECO:0007669"/>
    <property type="project" value="TreeGrafter"/>
</dbReference>
<evidence type="ECO:0000256" key="2">
    <source>
        <dbReference type="ARBA" id="ARBA00022722"/>
    </source>
</evidence>
<feature type="domain" description="UvrD-like helicase ATP-binding" evidence="16">
    <location>
        <begin position="30"/>
        <end position="358"/>
    </location>
</feature>
<keyword evidence="7" id="KW-0269">Exonuclease</keyword>
<evidence type="ECO:0000256" key="10">
    <source>
        <dbReference type="ARBA" id="ARBA00023204"/>
    </source>
</evidence>
<dbReference type="CDD" id="cd17932">
    <property type="entry name" value="DEXQc_UvrD"/>
    <property type="match status" value="1"/>
</dbReference>
<keyword evidence="2" id="KW-0540">Nuclease</keyword>
<accession>A0A7Y9ZAX6</accession>
<evidence type="ECO:0000256" key="4">
    <source>
        <dbReference type="ARBA" id="ARBA00022763"/>
    </source>
</evidence>
<evidence type="ECO:0000259" key="16">
    <source>
        <dbReference type="PROSITE" id="PS51198"/>
    </source>
</evidence>
<dbReference type="Gene3D" id="1.10.486.10">
    <property type="entry name" value="PCRA, domain 4"/>
    <property type="match status" value="1"/>
</dbReference>
<dbReference type="GO" id="GO:0005524">
    <property type="term" value="F:ATP binding"/>
    <property type="evidence" value="ECO:0007669"/>
    <property type="project" value="UniProtKB-UniRule"/>
</dbReference>
<dbReference type="InterPro" id="IPR000212">
    <property type="entry name" value="DNA_helicase_UvrD/REP"/>
</dbReference>
<dbReference type="GO" id="GO:0003677">
    <property type="term" value="F:DNA binding"/>
    <property type="evidence" value="ECO:0007669"/>
    <property type="project" value="UniProtKB-KW"/>
</dbReference>
<dbReference type="PROSITE" id="PS51217">
    <property type="entry name" value="UVRD_HELICASE_CTER"/>
    <property type="match status" value="1"/>
</dbReference>
<evidence type="ECO:0000259" key="17">
    <source>
        <dbReference type="PROSITE" id="PS51217"/>
    </source>
</evidence>
<reference evidence="18 19" key="1">
    <citation type="submission" date="2020-07" db="EMBL/GenBank/DDBJ databases">
        <title>Sequencing the genomes of 1000 actinobacteria strains.</title>
        <authorList>
            <person name="Klenk H.-P."/>
        </authorList>
    </citation>
    <scope>NUCLEOTIDE SEQUENCE [LARGE SCALE GENOMIC DNA]</scope>
    <source>
        <strain evidence="18 19">DSM 19970</strain>
    </source>
</reference>
<keyword evidence="6 15" id="KW-0347">Helicase</keyword>
<dbReference type="GO" id="GO:0033202">
    <property type="term" value="C:DNA helicase complex"/>
    <property type="evidence" value="ECO:0007669"/>
    <property type="project" value="TreeGrafter"/>
</dbReference>
<dbReference type="InterPro" id="IPR014016">
    <property type="entry name" value="UvrD-like_ATP-bd"/>
</dbReference>
<comment type="catalytic activity">
    <reaction evidence="12">
        <text>Couples ATP hydrolysis with the unwinding of duplex DNA by translocating in the 3'-5' direction.</text>
        <dbReference type="EC" id="5.6.2.4"/>
    </reaction>
</comment>
<dbReference type="GO" id="GO:0004527">
    <property type="term" value="F:exonuclease activity"/>
    <property type="evidence" value="ECO:0007669"/>
    <property type="project" value="UniProtKB-KW"/>
</dbReference>
<dbReference type="Pfam" id="PF00580">
    <property type="entry name" value="UvrD-helicase"/>
    <property type="match status" value="1"/>
</dbReference>
<dbReference type="AlphaFoldDB" id="A0A7Y9ZAX6"/>
<dbReference type="PROSITE" id="PS51198">
    <property type="entry name" value="UVRD_HELICASE_ATP_BIND"/>
    <property type="match status" value="1"/>
</dbReference>
<evidence type="ECO:0000256" key="13">
    <source>
        <dbReference type="ARBA" id="ARBA00034808"/>
    </source>
</evidence>
<keyword evidence="4" id="KW-0227">DNA damage</keyword>